<dbReference type="InterPro" id="IPR042526">
    <property type="entry name" value="Atg5_HR"/>
</dbReference>
<evidence type="ECO:0000313" key="11">
    <source>
        <dbReference type="Proteomes" id="UP000029964"/>
    </source>
</evidence>
<reference evidence="11" key="1">
    <citation type="journal article" date="2014" name="Genome Announc.">
        <title>Genome sequence and annotation of Acremonium chrysogenum, producer of the beta-lactam antibiotic cephalosporin C.</title>
        <authorList>
            <person name="Terfehr D."/>
            <person name="Dahlmann T.A."/>
            <person name="Specht T."/>
            <person name="Zadra I."/>
            <person name="Kuernsteiner H."/>
            <person name="Kueck U."/>
        </authorList>
    </citation>
    <scope>NUCLEOTIDE SEQUENCE [LARGE SCALE GENOMIC DNA]</scope>
    <source>
        <strain evidence="11">ATCC 11550 / CBS 779.69 / DSM 880 / IAM 14645 / JCM 23072 / IMI 49137</strain>
    </source>
</reference>
<organism evidence="10 11">
    <name type="scientific">Hapsidospora chrysogenum (strain ATCC 11550 / CBS 779.69 / DSM 880 / IAM 14645 / JCM 23072 / IMI 49137)</name>
    <name type="common">Acremonium chrysogenum</name>
    <dbReference type="NCBI Taxonomy" id="857340"/>
    <lineage>
        <taxon>Eukaryota</taxon>
        <taxon>Fungi</taxon>
        <taxon>Dikarya</taxon>
        <taxon>Ascomycota</taxon>
        <taxon>Pezizomycotina</taxon>
        <taxon>Sordariomycetes</taxon>
        <taxon>Hypocreomycetidae</taxon>
        <taxon>Hypocreales</taxon>
        <taxon>Bionectriaceae</taxon>
        <taxon>Hapsidospora</taxon>
    </lineage>
</organism>
<comment type="caution">
    <text evidence="10">The sequence shown here is derived from an EMBL/GenBank/DDBJ whole genome shotgun (WGS) entry which is preliminary data.</text>
</comment>
<keyword evidence="3 6" id="KW-1017">Isopeptide bond</keyword>
<evidence type="ECO:0000259" key="8">
    <source>
        <dbReference type="Pfam" id="PF20637"/>
    </source>
</evidence>
<dbReference type="InterPro" id="IPR048940">
    <property type="entry name" value="ATG5_HBR"/>
</dbReference>
<dbReference type="STRING" id="857340.A0A086SVE9"/>
<sequence length="261" mass="28570">MSQSIPQTLWNARVPVSVTHPSSPNSPFIASIPRFSYLSLLLPRLSAFFGTPCSSFHFEDVQLRNLAVGLLIDLYQPTLPWRLTVNEGVGWDIGDTFLNSVKEADFIRNGNANQIMKMSKQDTTQLWHAVIDNDFAAFNRINARLLNAPTALKHIPIRIYVPDASPTSPSPSSAPPHSHAATGSFKIVQTLVPAKGRDDRKPQLLGQALKAVMPGLFPSSRDPVLASVILHGATVPFDAPLVELMREAAYPDGWLCLVVTV</sequence>
<keyword evidence="11" id="KW-1185">Reference proteome</keyword>
<comment type="similarity">
    <text evidence="2 6">Belongs to the ATG5 family.</text>
</comment>
<dbReference type="Pfam" id="PF20638">
    <property type="entry name" value="ATG5_UblA"/>
    <property type="match status" value="1"/>
</dbReference>
<dbReference type="PANTHER" id="PTHR13040">
    <property type="entry name" value="AUTOPHAGY PROTEIN 5"/>
    <property type="match status" value="1"/>
</dbReference>
<evidence type="ECO:0000313" key="10">
    <source>
        <dbReference type="EMBL" id="KFH41081.1"/>
    </source>
</evidence>
<dbReference type="GO" id="GO:0061908">
    <property type="term" value="C:phagophore"/>
    <property type="evidence" value="ECO:0007669"/>
    <property type="project" value="TreeGrafter"/>
</dbReference>
<dbReference type="GO" id="GO:0044233">
    <property type="term" value="C:mitochondria-associated endoplasmic reticulum membrane contact site"/>
    <property type="evidence" value="ECO:0007669"/>
    <property type="project" value="TreeGrafter"/>
</dbReference>
<evidence type="ECO:0000256" key="4">
    <source>
        <dbReference type="ARBA" id="ARBA00022843"/>
    </source>
</evidence>
<evidence type="ECO:0000256" key="3">
    <source>
        <dbReference type="ARBA" id="ARBA00022499"/>
    </source>
</evidence>
<feature type="domain" description="Autophagy protein ATG5 UblB" evidence="7">
    <location>
        <begin position="154"/>
        <end position="259"/>
    </location>
</feature>
<comment type="subcellular location">
    <subcellularLocation>
        <location evidence="1 6">Preautophagosomal structure membrane</location>
        <topology evidence="1 6">Peripheral membrane protein</topology>
    </subcellularLocation>
</comment>
<gene>
    <name evidence="10" type="ORF">ACRE_082020</name>
</gene>
<comment type="function">
    <text evidence="6">Involved in cytoplasm to vacuole transport (Cvt) and autophagic vesicle formation.</text>
</comment>
<comment type="subunit">
    <text evidence="6">Conjugated with ATG12.</text>
</comment>
<dbReference type="GO" id="GO:0034274">
    <property type="term" value="C:Atg12-Atg5-Atg16 complex"/>
    <property type="evidence" value="ECO:0007669"/>
    <property type="project" value="TreeGrafter"/>
</dbReference>
<dbReference type="GO" id="GO:0006995">
    <property type="term" value="P:cellular response to nitrogen starvation"/>
    <property type="evidence" value="ECO:0007669"/>
    <property type="project" value="TreeGrafter"/>
</dbReference>
<dbReference type="PANTHER" id="PTHR13040:SF2">
    <property type="entry name" value="AUTOPHAGY PROTEIN 5"/>
    <property type="match status" value="1"/>
</dbReference>
<dbReference type="InterPro" id="IPR048318">
    <property type="entry name" value="ATG5_UblB"/>
</dbReference>
<evidence type="ECO:0000259" key="9">
    <source>
        <dbReference type="Pfam" id="PF20638"/>
    </source>
</evidence>
<dbReference type="Gene3D" id="1.10.246.190">
    <property type="entry name" value="Autophagy protein Apg5, helix rich domain"/>
    <property type="match status" value="1"/>
</dbReference>
<dbReference type="Proteomes" id="UP000029964">
    <property type="component" value="Unassembled WGS sequence"/>
</dbReference>
<evidence type="ECO:0000256" key="6">
    <source>
        <dbReference type="RuleBase" id="RU361202"/>
    </source>
</evidence>
<dbReference type="AlphaFoldDB" id="A0A086SVE9"/>
<name>A0A086SVE9_HAPC1</name>
<dbReference type="InterPro" id="IPR042527">
    <property type="entry name" value="Atg5_UblA_dom_sf"/>
</dbReference>
<feature type="domain" description="Autophagy protein ATG5 alpha-helical bundle region" evidence="8">
    <location>
        <begin position="95"/>
        <end position="147"/>
    </location>
</feature>
<dbReference type="GO" id="GO:0034045">
    <property type="term" value="C:phagophore assembly site membrane"/>
    <property type="evidence" value="ECO:0007669"/>
    <property type="project" value="UniProtKB-SubCell"/>
</dbReference>
<proteinExistence type="inferred from homology"/>
<dbReference type="Pfam" id="PF04106">
    <property type="entry name" value="ATG5_UblB"/>
    <property type="match status" value="1"/>
</dbReference>
<keyword evidence="6" id="KW-0472">Membrane</keyword>
<feature type="domain" description="Autophagy protein ATG5 UblA" evidence="9">
    <location>
        <begin position="9"/>
        <end position="86"/>
    </location>
</feature>
<dbReference type="InterPro" id="IPR048939">
    <property type="entry name" value="ATG5_UblA"/>
</dbReference>
<evidence type="ECO:0000259" key="7">
    <source>
        <dbReference type="Pfam" id="PF04106"/>
    </source>
</evidence>
<protein>
    <recommendedName>
        <fullName evidence="6">Autophagy protein 5</fullName>
    </recommendedName>
</protein>
<evidence type="ECO:0000256" key="2">
    <source>
        <dbReference type="ARBA" id="ARBA00006910"/>
    </source>
</evidence>
<dbReference type="OrthoDB" id="272162at2759"/>
<evidence type="ECO:0000256" key="5">
    <source>
        <dbReference type="ARBA" id="ARBA00023006"/>
    </source>
</evidence>
<dbReference type="GO" id="GO:0005776">
    <property type="term" value="C:autophagosome"/>
    <property type="evidence" value="ECO:0007669"/>
    <property type="project" value="TreeGrafter"/>
</dbReference>
<dbReference type="Gene3D" id="3.10.20.90">
    <property type="entry name" value="Phosphatidylinositol 3-kinase Catalytic Subunit, Chain A, domain 1"/>
    <property type="match status" value="1"/>
</dbReference>
<keyword evidence="6" id="KW-0813">Transport</keyword>
<evidence type="ECO:0000256" key="1">
    <source>
        <dbReference type="ARBA" id="ARBA00004623"/>
    </source>
</evidence>
<dbReference type="Pfam" id="PF20637">
    <property type="entry name" value="ATG5_HBR"/>
    <property type="match status" value="1"/>
</dbReference>
<dbReference type="Gene3D" id="3.10.20.620">
    <property type="match status" value="1"/>
</dbReference>
<dbReference type="GO" id="GO:0019776">
    <property type="term" value="F:Atg8-family ligase activity"/>
    <property type="evidence" value="ECO:0007669"/>
    <property type="project" value="TreeGrafter"/>
</dbReference>
<dbReference type="GO" id="GO:0034727">
    <property type="term" value="P:piecemeal microautophagy of the nucleus"/>
    <property type="evidence" value="ECO:0007669"/>
    <property type="project" value="TreeGrafter"/>
</dbReference>
<dbReference type="GO" id="GO:0000422">
    <property type="term" value="P:autophagy of mitochondrion"/>
    <property type="evidence" value="ECO:0007669"/>
    <property type="project" value="TreeGrafter"/>
</dbReference>
<keyword evidence="5 6" id="KW-0072">Autophagy</keyword>
<dbReference type="InterPro" id="IPR007239">
    <property type="entry name" value="Atg5"/>
</dbReference>
<dbReference type="EMBL" id="JPKY01000147">
    <property type="protein sequence ID" value="KFH41081.1"/>
    <property type="molecule type" value="Genomic_DNA"/>
</dbReference>
<accession>A0A086SVE9</accession>
<dbReference type="HOGENOM" id="CLU_051894_2_0_1"/>
<keyword evidence="4 6" id="KW-0832">Ubl conjugation</keyword>